<evidence type="ECO:0000313" key="2">
    <source>
        <dbReference type="Proteomes" id="UP000192578"/>
    </source>
</evidence>
<gene>
    <name evidence="1" type="ORF">BV898_10827</name>
</gene>
<comment type="caution">
    <text evidence="1">The sequence shown here is derived from an EMBL/GenBank/DDBJ whole genome shotgun (WGS) entry which is preliminary data.</text>
</comment>
<dbReference type="EMBL" id="MTYJ01000096">
    <property type="protein sequence ID" value="OQV14926.1"/>
    <property type="molecule type" value="Genomic_DNA"/>
</dbReference>
<organism evidence="1 2">
    <name type="scientific">Hypsibius exemplaris</name>
    <name type="common">Freshwater tardigrade</name>
    <dbReference type="NCBI Taxonomy" id="2072580"/>
    <lineage>
        <taxon>Eukaryota</taxon>
        <taxon>Metazoa</taxon>
        <taxon>Ecdysozoa</taxon>
        <taxon>Tardigrada</taxon>
        <taxon>Eutardigrada</taxon>
        <taxon>Parachela</taxon>
        <taxon>Hypsibioidea</taxon>
        <taxon>Hypsibiidae</taxon>
        <taxon>Hypsibius</taxon>
    </lineage>
</organism>
<sequence length="71" mass="8077">MKQKCLTSRKPWLDMKSYLIWKEKAVHVIPMTMIISSALKRPDIPTVHDMEGDITVAREEDHAGEDDGPGE</sequence>
<protein>
    <submittedName>
        <fullName evidence="1">Uncharacterized protein</fullName>
    </submittedName>
</protein>
<name>A0A1W0WIB3_HYPEX</name>
<accession>A0A1W0WIB3</accession>
<reference evidence="2" key="1">
    <citation type="submission" date="2017-01" db="EMBL/GenBank/DDBJ databases">
        <title>Comparative genomics of anhydrobiosis in the tardigrade Hypsibius dujardini.</title>
        <authorList>
            <person name="Yoshida Y."/>
            <person name="Koutsovoulos G."/>
            <person name="Laetsch D."/>
            <person name="Stevens L."/>
            <person name="Kumar S."/>
            <person name="Horikawa D."/>
            <person name="Ishino K."/>
            <person name="Komine S."/>
            <person name="Tomita M."/>
            <person name="Blaxter M."/>
            <person name="Arakawa K."/>
        </authorList>
    </citation>
    <scope>NUCLEOTIDE SEQUENCE [LARGE SCALE GENOMIC DNA]</scope>
    <source>
        <strain evidence="2">Z151</strain>
    </source>
</reference>
<proteinExistence type="predicted"/>
<dbReference type="Proteomes" id="UP000192578">
    <property type="component" value="Unassembled WGS sequence"/>
</dbReference>
<keyword evidence="2" id="KW-1185">Reference proteome</keyword>
<evidence type="ECO:0000313" key="1">
    <source>
        <dbReference type="EMBL" id="OQV14926.1"/>
    </source>
</evidence>
<dbReference type="AlphaFoldDB" id="A0A1W0WIB3"/>